<dbReference type="Gene3D" id="1.10.357.10">
    <property type="entry name" value="Tetracycline Repressor, domain 2"/>
    <property type="match status" value="1"/>
</dbReference>
<evidence type="ECO:0000256" key="3">
    <source>
        <dbReference type="ARBA" id="ARBA00023125"/>
    </source>
</evidence>
<evidence type="ECO:0000256" key="2">
    <source>
        <dbReference type="ARBA" id="ARBA00023015"/>
    </source>
</evidence>
<keyword evidence="9" id="KW-1185">Reference proteome</keyword>
<dbReference type="InterPro" id="IPR036271">
    <property type="entry name" value="Tet_transcr_reg_TetR-rel_C_sf"/>
</dbReference>
<keyword evidence="4" id="KW-0804">Transcription</keyword>
<dbReference type="Pfam" id="PF00440">
    <property type="entry name" value="TetR_N"/>
    <property type="match status" value="1"/>
</dbReference>
<dbReference type="Pfam" id="PF13977">
    <property type="entry name" value="TetR_C_6"/>
    <property type="match status" value="1"/>
</dbReference>
<evidence type="ECO:0000256" key="6">
    <source>
        <dbReference type="SAM" id="MobiDB-lite"/>
    </source>
</evidence>
<evidence type="ECO:0000256" key="1">
    <source>
        <dbReference type="ARBA" id="ARBA00022491"/>
    </source>
</evidence>
<feature type="compositionally biased region" description="Basic and acidic residues" evidence="6">
    <location>
        <begin position="79"/>
        <end position="89"/>
    </location>
</feature>
<dbReference type="SUPFAM" id="SSF48498">
    <property type="entry name" value="Tetracyclin repressor-like, C-terminal domain"/>
    <property type="match status" value="1"/>
</dbReference>
<dbReference type="PANTHER" id="PTHR47506:SF6">
    <property type="entry name" value="HTH-TYPE TRANSCRIPTIONAL REPRESSOR NEMR"/>
    <property type="match status" value="1"/>
</dbReference>
<dbReference type="AlphaFoldDB" id="A0A1E7JWD3"/>
<dbReference type="InterPro" id="IPR009057">
    <property type="entry name" value="Homeodomain-like_sf"/>
</dbReference>
<dbReference type="Proteomes" id="UP000176101">
    <property type="component" value="Unassembled WGS sequence"/>
</dbReference>
<dbReference type="EMBL" id="LJGU01000149">
    <property type="protein sequence ID" value="OEU95962.1"/>
    <property type="molecule type" value="Genomic_DNA"/>
</dbReference>
<reference evidence="8 9" key="1">
    <citation type="journal article" date="2016" name="Front. Microbiol.">
        <title>Comparative Genomics Analysis of Streptomyces Species Reveals Their Adaptation to the Marine Environment and Their Diversity at the Genomic Level.</title>
        <authorList>
            <person name="Tian X."/>
            <person name="Zhang Z."/>
            <person name="Yang T."/>
            <person name="Chen M."/>
            <person name="Li J."/>
            <person name="Chen F."/>
            <person name="Yang J."/>
            <person name="Li W."/>
            <person name="Zhang B."/>
            <person name="Zhang Z."/>
            <person name="Wu J."/>
            <person name="Zhang C."/>
            <person name="Long L."/>
            <person name="Xiao J."/>
        </authorList>
    </citation>
    <scope>NUCLEOTIDE SEQUENCE [LARGE SCALE GENOMIC DNA]</scope>
    <source>
        <strain evidence="8 9">SCSIO 02100</strain>
    </source>
</reference>
<keyword evidence="3 5" id="KW-0238">DNA-binding</keyword>
<dbReference type="InterPro" id="IPR001647">
    <property type="entry name" value="HTH_TetR"/>
</dbReference>
<evidence type="ECO:0000313" key="8">
    <source>
        <dbReference type="EMBL" id="OEU95962.1"/>
    </source>
</evidence>
<organism evidence="8 9">
    <name type="scientific">Streptomyces oceani</name>
    <dbReference type="NCBI Taxonomy" id="1075402"/>
    <lineage>
        <taxon>Bacteria</taxon>
        <taxon>Bacillati</taxon>
        <taxon>Actinomycetota</taxon>
        <taxon>Actinomycetes</taxon>
        <taxon>Kitasatosporales</taxon>
        <taxon>Streptomycetaceae</taxon>
        <taxon>Streptomyces</taxon>
    </lineage>
</organism>
<accession>A0A1E7JWD3</accession>
<dbReference type="PROSITE" id="PS50977">
    <property type="entry name" value="HTH_TETR_2"/>
    <property type="match status" value="1"/>
</dbReference>
<keyword evidence="2" id="KW-0805">Transcription regulation</keyword>
<feature type="region of interest" description="Disordered" evidence="6">
    <location>
        <begin position="76"/>
        <end position="108"/>
    </location>
</feature>
<evidence type="ECO:0000259" key="7">
    <source>
        <dbReference type="PROSITE" id="PS50977"/>
    </source>
</evidence>
<sequence length="227" mass="25067">MARRGPYEKGAAKRAEILDAALDVFAAEGYRGTSLRKVAARCELSLPGLMHYFRSKEDLLAQVLRARDERTRTRVRAQARAEREVDAVDRAAGQASGQAVDPGELPDDGSPESYLRVIREGTRTPGLVELFVSLAAAASDPAHPARPHFAERYPALREQLADCLRQRADTGRLATDIPPERLAVLLIALVDGIQLQWLVDRSVDMEQPLADLLRLLEPTEPARDADR</sequence>
<dbReference type="PATRIC" id="fig|1075402.3.peg.769"/>
<keyword evidence="1" id="KW-0678">Repressor</keyword>
<dbReference type="PANTHER" id="PTHR47506">
    <property type="entry name" value="TRANSCRIPTIONAL REGULATORY PROTEIN"/>
    <property type="match status" value="1"/>
</dbReference>
<dbReference type="SUPFAM" id="SSF46689">
    <property type="entry name" value="Homeodomain-like"/>
    <property type="match status" value="1"/>
</dbReference>
<dbReference type="InterPro" id="IPR039538">
    <property type="entry name" value="BetI_C"/>
</dbReference>
<evidence type="ECO:0000313" key="9">
    <source>
        <dbReference type="Proteomes" id="UP000176101"/>
    </source>
</evidence>
<comment type="caution">
    <text evidence="8">The sequence shown here is derived from an EMBL/GenBank/DDBJ whole genome shotgun (WGS) entry which is preliminary data.</text>
</comment>
<name>A0A1E7JWD3_9ACTN</name>
<dbReference type="OrthoDB" id="7505659at2"/>
<feature type="domain" description="HTH tetR-type" evidence="7">
    <location>
        <begin position="11"/>
        <end position="71"/>
    </location>
</feature>
<gene>
    <name evidence="8" type="ORF">AN216_22770</name>
</gene>
<proteinExistence type="predicted"/>
<dbReference type="RefSeq" id="WP_070198575.1">
    <property type="nucleotide sequence ID" value="NZ_LJGU01000149.1"/>
</dbReference>
<dbReference type="GO" id="GO:0003677">
    <property type="term" value="F:DNA binding"/>
    <property type="evidence" value="ECO:0007669"/>
    <property type="project" value="UniProtKB-UniRule"/>
</dbReference>
<evidence type="ECO:0000256" key="4">
    <source>
        <dbReference type="ARBA" id="ARBA00023163"/>
    </source>
</evidence>
<protein>
    <submittedName>
        <fullName evidence="8">TetR family transcriptional regulator</fullName>
    </submittedName>
</protein>
<evidence type="ECO:0000256" key="5">
    <source>
        <dbReference type="PROSITE-ProRule" id="PRU00335"/>
    </source>
</evidence>
<feature type="DNA-binding region" description="H-T-H motif" evidence="5">
    <location>
        <begin position="34"/>
        <end position="53"/>
    </location>
</feature>
<dbReference type="PRINTS" id="PR00455">
    <property type="entry name" value="HTHTETR"/>
</dbReference>